<evidence type="ECO:0000313" key="3">
    <source>
        <dbReference type="Proteomes" id="UP000766904"/>
    </source>
</evidence>
<keyword evidence="3" id="KW-1185">Reference proteome</keyword>
<dbReference type="Proteomes" id="UP000766904">
    <property type="component" value="Unassembled WGS sequence"/>
</dbReference>
<evidence type="ECO:0000313" key="2">
    <source>
        <dbReference type="EMBL" id="TYL37922.1"/>
    </source>
</evidence>
<accession>A0A8J8Q255</accession>
<protein>
    <submittedName>
        <fullName evidence="2">Uncharacterized protein</fullName>
    </submittedName>
</protein>
<dbReference type="EMBL" id="PHNJ01000007">
    <property type="protein sequence ID" value="TYL37922.1"/>
    <property type="molecule type" value="Genomic_DNA"/>
</dbReference>
<dbReference type="PROSITE" id="PS51257">
    <property type="entry name" value="PROKAR_LIPOPROTEIN"/>
    <property type="match status" value="1"/>
</dbReference>
<organism evidence="2 3">
    <name type="scientific">Natronococcus pandeyae</name>
    <dbReference type="NCBI Taxonomy" id="2055836"/>
    <lineage>
        <taxon>Archaea</taxon>
        <taxon>Methanobacteriati</taxon>
        <taxon>Methanobacteriota</taxon>
        <taxon>Stenosarchaea group</taxon>
        <taxon>Halobacteria</taxon>
        <taxon>Halobacteriales</taxon>
        <taxon>Natrialbaceae</taxon>
        <taxon>Natronococcus</taxon>
    </lineage>
</organism>
<reference evidence="2" key="1">
    <citation type="submission" date="2017-11" db="EMBL/GenBank/DDBJ databases">
        <authorList>
            <person name="Kajale S.C."/>
            <person name="Sharma A."/>
        </authorList>
    </citation>
    <scope>NUCLEOTIDE SEQUENCE</scope>
    <source>
        <strain evidence="2">LS1_42</strain>
    </source>
</reference>
<comment type="caution">
    <text evidence="2">The sequence shown here is derived from an EMBL/GenBank/DDBJ whole genome shotgun (WGS) entry which is preliminary data.</text>
</comment>
<dbReference type="AlphaFoldDB" id="A0A8J8Q255"/>
<gene>
    <name evidence="2" type="ORF">CV102_14455</name>
</gene>
<dbReference type="RefSeq" id="WP_148858698.1">
    <property type="nucleotide sequence ID" value="NZ_PHNJ01000007.1"/>
</dbReference>
<evidence type="ECO:0000256" key="1">
    <source>
        <dbReference type="SAM" id="MobiDB-lite"/>
    </source>
</evidence>
<dbReference type="OrthoDB" id="204556at2157"/>
<feature type="region of interest" description="Disordered" evidence="1">
    <location>
        <begin position="73"/>
        <end position="99"/>
    </location>
</feature>
<sequence>MKITSDPKRRTFIRAAAGTLVVGAAGCTALDDDPDVSERDELDIESLQQTVAEETDSEEGTVALGIGFAEDHLPTTSELYEPNPEASVSDTESYETSDLSDVDLVDDSAELPTVDGGEIPLYTIELEPGEARTMAIAVRSDEELTFGAAPPEGQPYGPDSGLVLNCYCIDEMWNVPAEGTWARVIEVGLEADVDDTEPGVAVYGVFDEE</sequence>
<proteinExistence type="predicted"/>
<name>A0A8J8Q255_9EURY</name>